<feature type="compositionally biased region" description="Acidic residues" evidence="1">
    <location>
        <begin position="186"/>
        <end position="199"/>
    </location>
</feature>
<sequence length="272" mass="28535">MKPPISGFLVSGWLSYTDFKLFADRALESDCSVGSMFADALASVSPGLSAADATPLGSAGEPASSDDPRLARSSVCAALSARLFLNSDLDPSADESRLSEPMSEELADSSPPARAARLPRPSFSKGFLSFFRKLACLGFPWLSLLPPVSVVLALVPVTTLVPVFALCPPTLPSESLLGKEERADWKDDEDVDEDEEAEAEGGRAGGEAPGRRNSVDAPLGSARPLEALLPIAFPVVSLVHSDFRLLAAVDASHVTVVILALNAEPYALSLAS</sequence>
<evidence type="ECO:0000313" key="3">
    <source>
        <dbReference type="Proteomes" id="UP000076727"/>
    </source>
</evidence>
<reference evidence="2 3" key="1">
    <citation type="journal article" date="2016" name="Mol. Biol. Evol.">
        <title>Comparative Genomics of Early-Diverging Mushroom-Forming Fungi Provides Insights into the Origins of Lignocellulose Decay Capabilities.</title>
        <authorList>
            <person name="Nagy L.G."/>
            <person name="Riley R."/>
            <person name="Tritt A."/>
            <person name="Adam C."/>
            <person name="Daum C."/>
            <person name="Floudas D."/>
            <person name="Sun H."/>
            <person name="Yadav J.S."/>
            <person name="Pangilinan J."/>
            <person name="Larsson K.H."/>
            <person name="Matsuura K."/>
            <person name="Barry K."/>
            <person name="Labutti K."/>
            <person name="Kuo R."/>
            <person name="Ohm R.A."/>
            <person name="Bhattacharya S.S."/>
            <person name="Shirouzu T."/>
            <person name="Yoshinaga Y."/>
            <person name="Martin F.M."/>
            <person name="Grigoriev I.V."/>
            <person name="Hibbett D.S."/>
        </authorList>
    </citation>
    <scope>NUCLEOTIDE SEQUENCE [LARGE SCALE GENOMIC DNA]</scope>
    <source>
        <strain evidence="2 3">L-15889</strain>
    </source>
</reference>
<dbReference type="EMBL" id="KV429035">
    <property type="protein sequence ID" value="KZT73813.1"/>
    <property type="molecule type" value="Genomic_DNA"/>
</dbReference>
<evidence type="ECO:0000313" key="2">
    <source>
        <dbReference type="EMBL" id="KZT73813.1"/>
    </source>
</evidence>
<gene>
    <name evidence="2" type="ORF">DAEQUDRAFT_355567</name>
</gene>
<proteinExistence type="predicted"/>
<name>A0A165TQZ9_9APHY</name>
<dbReference type="Proteomes" id="UP000076727">
    <property type="component" value="Unassembled WGS sequence"/>
</dbReference>
<protein>
    <submittedName>
        <fullName evidence="2">Uncharacterized protein</fullName>
    </submittedName>
</protein>
<organism evidence="2 3">
    <name type="scientific">Daedalea quercina L-15889</name>
    <dbReference type="NCBI Taxonomy" id="1314783"/>
    <lineage>
        <taxon>Eukaryota</taxon>
        <taxon>Fungi</taxon>
        <taxon>Dikarya</taxon>
        <taxon>Basidiomycota</taxon>
        <taxon>Agaricomycotina</taxon>
        <taxon>Agaricomycetes</taxon>
        <taxon>Polyporales</taxon>
        <taxon>Fomitopsis</taxon>
    </lineage>
</organism>
<feature type="region of interest" description="Disordered" evidence="1">
    <location>
        <begin position="92"/>
        <end position="117"/>
    </location>
</feature>
<keyword evidence="3" id="KW-1185">Reference proteome</keyword>
<accession>A0A165TQZ9</accession>
<feature type="region of interest" description="Disordered" evidence="1">
    <location>
        <begin position="178"/>
        <end position="216"/>
    </location>
</feature>
<evidence type="ECO:0000256" key="1">
    <source>
        <dbReference type="SAM" id="MobiDB-lite"/>
    </source>
</evidence>
<dbReference type="AlphaFoldDB" id="A0A165TQZ9"/>